<gene>
    <name evidence="2" type="ordered locus">Pnap_4490</name>
</gene>
<feature type="region of interest" description="Disordered" evidence="1">
    <location>
        <begin position="111"/>
        <end position="130"/>
    </location>
</feature>
<protein>
    <submittedName>
        <fullName evidence="2">Uncharacterized protein</fullName>
    </submittedName>
</protein>
<keyword evidence="3" id="KW-1185">Reference proteome</keyword>
<geneLocation type="plasmid" evidence="2 3">
    <name>pPNAP02</name>
</geneLocation>
<evidence type="ECO:0000313" key="2">
    <source>
        <dbReference type="EMBL" id="ABM39763.1"/>
    </source>
</evidence>
<dbReference type="RefSeq" id="WP_011798202.1">
    <property type="nucleotide sequence ID" value="NC_008758.1"/>
</dbReference>
<name>A1VVT5_POLNA</name>
<evidence type="ECO:0000313" key="3">
    <source>
        <dbReference type="Proteomes" id="UP000000644"/>
    </source>
</evidence>
<dbReference type="Proteomes" id="UP000000644">
    <property type="component" value="Plasmid pPNAP02"/>
</dbReference>
<dbReference type="AlphaFoldDB" id="A1VVT5"/>
<reference evidence="3" key="1">
    <citation type="journal article" date="2009" name="Environ. Microbiol.">
        <title>The genome of Polaromonas naphthalenivorans strain CJ2, isolated from coal tar-contaminated sediment, reveals physiological and metabolic versatility and evolution through extensive horizontal gene transfer.</title>
        <authorList>
            <person name="Yagi J.M."/>
            <person name="Sims D."/>
            <person name="Brettin T."/>
            <person name="Bruce D."/>
            <person name="Madsen E.L."/>
        </authorList>
    </citation>
    <scope>NUCLEOTIDE SEQUENCE [LARGE SCALE GENOMIC DNA]</scope>
    <source>
        <strain evidence="3">CJ2</strain>
        <plasmid evidence="3">Plasmid pPNAP02</plasmid>
    </source>
</reference>
<sequence length="130" mass="14193">MTTATASQRNVLALPPALITAQAAMQSAEVQEMLRQLSAYGLGICMPHMHDEATGEFQPLPDEIMQVEAGLAVSFQPTAEIARQAGRFLPVAWVWRDGVSMPSAVCEMVQNEDGPDDEMPTVKHKMPTRN</sequence>
<dbReference type="OrthoDB" id="8901716at2"/>
<evidence type="ECO:0000256" key="1">
    <source>
        <dbReference type="SAM" id="MobiDB-lite"/>
    </source>
</evidence>
<proteinExistence type="predicted"/>
<accession>A1VVT5</accession>
<dbReference type="KEGG" id="pna:Pnap_4490"/>
<dbReference type="HOGENOM" id="CLU_1936133_0_0_4"/>
<keyword evidence="2" id="KW-0614">Plasmid</keyword>
<dbReference type="EMBL" id="CP000531">
    <property type="protein sequence ID" value="ABM39763.1"/>
    <property type="molecule type" value="Genomic_DNA"/>
</dbReference>
<organism evidence="2 3">
    <name type="scientific">Polaromonas naphthalenivorans (strain CJ2)</name>
    <dbReference type="NCBI Taxonomy" id="365044"/>
    <lineage>
        <taxon>Bacteria</taxon>
        <taxon>Pseudomonadati</taxon>
        <taxon>Pseudomonadota</taxon>
        <taxon>Betaproteobacteria</taxon>
        <taxon>Burkholderiales</taxon>
        <taxon>Comamonadaceae</taxon>
        <taxon>Polaromonas</taxon>
    </lineage>
</organism>